<dbReference type="EMBL" id="WWBZ02000016">
    <property type="protein sequence ID" value="KAF4309093.1"/>
    <property type="molecule type" value="Genomic_DNA"/>
</dbReference>
<dbReference type="AlphaFoldDB" id="A0A8H4J1M1"/>
<feature type="region of interest" description="Disordered" evidence="1">
    <location>
        <begin position="108"/>
        <end position="128"/>
    </location>
</feature>
<reference evidence="2" key="1">
    <citation type="submission" date="2020-04" db="EMBL/GenBank/DDBJ databases">
        <title>Genome Assembly and Annotation of Botryosphaeria dothidea sdau 11-99, a Latent Pathogen of Apple Fruit Ring Rot in China.</title>
        <authorList>
            <person name="Yu C."/>
            <person name="Diao Y."/>
            <person name="Lu Q."/>
            <person name="Zhao J."/>
            <person name="Cui S."/>
            <person name="Peng C."/>
            <person name="He B."/>
            <person name="Liu H."/>
        </authorList>
    </citation>
    <scope>NUCLEOTIDE SEQUENCE [LARGE SCALE GENOMIC DNA]</scope>
    <source>
        <strain evidence="2">Sdau11-99</strain>
    </source>
</reference>
<feature type="compositionally biased region" description="Polar residues" evidence="1">
    <location>
        <begin position="108"/>
        <end position="127"/>
    </location>
</feature>
<proteinExistence type="predicted"/>
<organism evidence="2 3">
    <name type="scientific">Botryosphaeria dothidea</name>
    <dbReference type="NCBI Taxonomy" id="55169"/>
    <lineage>
        <taxon>Eukaryota</taxon>
        <taxon>Fungi</taxon>
        <taxon>Dikarya</taxon>
        <taxon>Ascomycota</taxon>
        <taxon>Pezizomycotina</taxon>
        <taxon>Dothideomycetes</taxon>
        <taxon>Dothideomycetes incertae sedis</taxon>
        <taxon>Botryosphaeriales</taxon>
        <taxon>Botryosphaeriaceae</taxon>
        <taxon>Botryosphaeria</taxon>
    </lineage>
</organism>
<evidence type="ECO:0000313" key="2">
    <source>
        <dbReference type="EMBL" id="KAF4309093.1"/>
    </source>
</evidence>
<evidence type="ECO:0000313" key="3">
    <source>
        <dbReference type="Proteomes" id="UP000572817"/>
    </source>
</evidence>
<sequence length="205" mass="22272">MEFGFPPANITIGLALLLAYRSPDPMHWPRGVILELEQLSKYTDGDELRGLALYHIRKAAMARNWKKSIHCRRKHMTVDVLNALDVMRKDGEQDLMDLDDVASTIHTSVDDSATNTPDTSGTPTFESATIEPTCPVIAAGADSAGNLAESVISTCLEEHSGVPPAAHNPQQSGVFIPITGPTNSGEESTNGLHSIPFRPSMPRKW</sequence>
<comment type="caution">
    <text evidence="2">The sequence shown here is derived from an EMBL/GenBank/DDBJ whole genome shotgun (WGS) entry which is preliminary data.</text>
</comment>
<feature type="compositionally biased region" description="Polar residues" evidence="1">
    <location>
        <begin position="182"/>
        <end position="192"/>
    </location>
</feature>
<accession>A0A8H4J1M1</accession>
<name>A0A8H4J1M1_9PEZI</name>
<evidence type="ECO:0000256" key="1">
    <source>
        <dbReference type="SAM" id="MobiDB-lite"/>
    </source>
</evidence>
<gene>
    <name evidence="2" type="ORF">GTA08_BOTSDO03155</name>
</gene>
<dbReference type="Proteomes" id="UP000572817">
    <property type="component" value="Unassembled WGS sequence"/>
</dbReference>
<protein>
    <submittedName>
        <fullName evidence="2">Uncharacterized protein</fullName>
    </submittedName>
</protein>
<feature type="region of interest" description="Disordered" evidence="1">
    <location>
        <begin position="182"/>
        <end position="205"/>
    </location>
</feature>
<keyword evidence="3" id="KW-1185">Reference proteome</keyword>